<dbReference type="EMBL" id="QSLN01000029">
    <property type="protein sequence ID" value="RDV80883.1"/>
    <property type="molecule type" value="Genomic_DNA"/>
</dbReference>
<dbReference type="InterPro" id="IPR055353">
    <property type="entry name" value="DUF7619"/>
</dbReference>
<keyword evidence="2" id="KW-0677">Repeat</keyword>
<evidence type="ECO:0000256" key="2">
    <source>
        <dbReference type="ARBA" id="ARBA00022737"/>
    </source>
</evidence>
<feature type="domain" description="SLH" evidence="3">
    <location>
        <begin position="1956"/>
        <end position="2019"/>
    </location>
</feature>
<dbReference type="Pfam" id="PF13205">
    <property type="entry name" value="Big_5"/>
    <property type="match status" value="1"/>
</dbReference>
<keyword evidence="1" id="KW-0732">Signal</keyword>
<gene>
    <name evidence="4" type="ORF">DXX99_10380</name>
</gene>
<accession>A0A3D8P0Y9</accession>
<dbReference type="InterPro" id="IPR032812">
    <property type="entry name" value="SbsA_Ig"/>
</dbReference>
<dbReference type="Proteomes" id="UP000256329">
    <property type="component" value="Unassembled WGS sequence"/>
</dbReference>
<comment type="caution">
    <text evidence="4">The sequence shown here is derived from an EMBL/GenBank/DDBJ whole genome shotgun (WGS) entry which is preliminary data.</text>
</comment>
<evidence type="ECO:0000313" key="5">
    <source>
        <dbReference type="Proteomes" id="UP000256329"/>
    </source>
</evidence>
<organism evidence="4 5">
    <name type="scientific">Ammonifex thiophilus</name>
    <dbReference type="NCBI Taxonomy" id="444093"/>
    <lineage>
        <taxon>Bacteria</taxon>
        <taxon>Bacillati</taxon>
        <taxon>Bacillota</taxon>
        <taxon>Clostridia</taxon>
        <taxon>Thermoanaerobacterales</taxon>
        <taxon>Thermoanaerobacteraceae</taxon>
        <taxon>Ammonifex</taxon>
    </lineage>
</organism>
<sequence length="2145" mass="228764">MRSGKPYADFLLTPGYWNPFQTHFQLAVVLVALFLILGGFLGFMPCAYAQEQGGSSAPDFAIELDSASLTLPLEGSDGIQLTVTPINGFTGEVSLTLERQDGSAAPQGITLSPSSVTVSGSTAVKETLTVSLGPAVQAGGYPLRIKAAAGNMVKTANLNLTVSPIRWLGPGAAYDVTGDGRYVVGTLNGKPFVWSQESGLQIVGTEEGALLRVCTDGTRVAAVGYRGSSGDASLLWTAEGGLRGLPAPYNRCNAAYGCTFAGGDLHIVGRTYPEFPYATYWKNGELQWYQRFGIATILLDISPDASFGVAVDYRTMKLIDIPNKSGTTLVPGGVFPYWARISRDGSTILGNYDGAKSGFLLRGSGFGSKLDLDFRPLGISYDGRIVVGTRSGKAQLWTETEGPVDLNDLFPGPWALDSAYGITDSGGRIVGVGSYKNVGQAFIADLVPTVRSTDPANGATDVPVNKTITVTFNKEVQQGSAFDEISLRDASGDRIAVTKSIAGKVLSIIPQKDLKPNTTYTVTVPAGGVKDLTGNPLAADYTFRFTTAFPEASSLLRFVEAPPAALVVGEPFSVRVAVYDREGRLQENYQGNLALRVVGASLEGEPVTAPVQAGVAAFENLCLKPDSPVGSGFALVVSDPANPQVPELRKEGLKIARLLFTSDPAKAGYAAWPLKLPAPGAQGRDNWNFARVTLSSWGLQGQGVASAVYLAGSPDGTAAPAVDDTVRIEWWSGGRLQREDVQNPDRPVVALSAGRYAADVVLRNAAGSYGTGDVYALALDGACTLSARPGYEPDALEPVKVELRSSSTNPVAGDEVTLTAAASTQVPLKSLYLELVYSADQVVFQEPVPEPGVRLTKGVQSAGSQGEVHVTYNFYPAGSSFIENGTSLFTWKVRLREGSVTLRTKVISGTAALLWVSGGESSLTLTVAPRPTALVEKESFAFDPNRNLVLTLSGFGLADVDKVVLEREGGSYASTSVTVQGGTLTAQFGQVPLGLYSLRLFAGQTEKSVDSSGRTAVAVPPALPFLTLEIGSGSGPINAAFDGFHTDVLLTNSGTVDAAALLVLVAEPWVTNFRLDSPAWLRGLYPGSEPVLPQLLAQGEKDGNKWYLVRVDVPAGKKVAFVARRGIAREAIMLPGTQGQVPLGARVVPIWPKLISYVPKGLLANAGGAAEGIIREALKWGWLSYAEALCHLDEMPVEQAQAYLKELGNFAPELAEGLLTAHLHHLSDLGEEKLLGGAEKVYDSGENLINSLSQTFINSVGNFLSDNAYLADPGFWAEWGKQTLEGFADGRNADALVGLAQGTIKDLTFGYVDPDWGPVFGNEYDFRVGQAIGVAHGAVQREVVTSYFTGKVLGKVLEVGAVGASKLWSAGVSKITGGRTALSFKVGKSMWSVGYNGEKGWYLYGRDINNEAWRLFIGALESAPRAGGKFRNLVKVEFKKLKEICDNFLKWYAPLAGTMSLDQALEEYLNLAQDELIDWLQDQASTALLKKYLKLSDEEIEALNKHLSKFAKNINLAQADYRSTAREVRSSFSATVGASYDPNDIQATPAGVGEQGWIRPDERLTYLIRFENEGNAPAKDIRVELELDPNLDESTLKVEGSSHLEYTVDPDVLEGVPEDQRQQGNEYTERMRFSYDPATRKLTWFFPNILLPDKDNDGANDGFVLFSVAPRESVAHAAYIQAQASIYFDSNPPVETNVEARTVDREGPRLSLGDLPATASGPVTVTWTGVDDGAGLDRVYLLVARDGGEFTLYQVLSPDQKQVQFQGEPGHRYAFKVYGVDLLGNRGPDGAVKEVRFLATSTGGTAGGGGGGGGYAAPAGRVEKRIIPAAVTVAELSGRARVEVSAGAVKGANARLVLEESDASRAAGAGMAVVGPVVDIRLLDGELTGKVTVTLHFDRSRLPENCEPAIFYYDEKEKAWRKVDSAYDLARGTVTAELDHLTMFTVFAVPKEAPKLPVISFKDMQGHWAEATVARLAAMGVVSGYPDGTFKPDNEITRAEVTAILARALKLSPGKEEDLKFADKAAIPAWAKGVIAAAAKEGLVKGYPQPDGTVTFEADRPLSRVEMAVLAVRILEKKAGKVTPAELKFADAEAIPDWAKASVGVAVAKGIVAGYPDNTFRPDQPVTRAEASAMILRLLDALGSK</sequence>
<name>A0A3D8P0Y9_9THEO</name>
<dbReference type="PANTHER" id="PTHR43308">
    <property type="entry name" value="OUTER MEMBRANE PROTEIN ALPHA-RELATED"/>
    <property type="match status" value="1"/>
</dbReference>
<dbReference type="PROSITE" id="PS51272">
    <property type="entry name" value="SLH"/>
    <property type="match status" value="3"/>
</dbReference>
<dbReference type="Pfam" id="PF00395">
    <property type="entry name" value="SLH"/>
    <property type="match status" value="3"/>
</dbReference>
<dbReference type="Gene3D" id="2.60.40.1220">
    <property type="match status" value="1"/>
</dbReference>
<reference evidence="4 5" key="1">
    <citation type="submission" date="2018-08" db="EMBL/GenBank/DDBJ databases">
        <title>Form III RuBisCO-mediated autotrophy in Thermodesulfobium bacteria.</title>
        <authorList>
            <person name="Toshchakov S.V."/>
            <person name="Kublanov I.V."/>
            <person name="Frolov E."/>
            <person name="Bonch-Osmolovskaya E.A."/>
            <person name="Tourova T.P."/>
            <person name="Chernych N.A."/>
            <person name="Lebedinsky A.V."/>
        </authorList>
    </citation>
    <scope>NUCLEOTIDE SEQUENCE [LARGE SCALE GENOMIC DNA]</scope>
    <source>
        <strain evidence="4 5">SR</strain>
    </source>
</reference>
<feature type="domain" description="SLH" evidence="3">
    <location>
        <begin position="2021"/>
        <end position="2085"/>
    </location>
</feature>
<keyword evidence="5" id="KW-1185">Reference proteome</keyword>
<dbReference type="InterPro" id="IPR014755">
    <property type="entry name" value="Cu-Rt/internalin_Ig-like"/>
</dbReference>
<dbReference type="PANTHER" id="PTHR43308:SF5">
    <property type="entry name" value="S-LAYER PROTEIN _ PEPTIDOGLYCAN ENDO-BETA-N-ACETYLGLUCOSAMINIDASE"/>
    <property type="match status" value="1"/>
</dbReference>
<dbReference type="InterPro" id="IPR051465">
    <property type="entry name" value="Cell_Envelope_Struct_Comp"/>
</dbReference>
<evidence type="ECO:0000313" key="4">
    <source>
        <dbReference type="EMBL" id="RDV80883.1"/>
    </source>
</evidence>
<dbReference type="Pfam" id="PF24595">
    <property type="entry name" value="DUF7619"/>
    <property type="match status" value="2"/>
</dbReference>
<dbReference type="OrthoDB" id="174569at2"/>
<feature type="domain" description="SLH" evidence="3">
    <location>
        <begin position="2086"/>
        <end position="2145"/>
    </location>
</feature>
<evidence type="ECO:0000256" key="1">
    <source>
        <dbReference type="ARBA" id="ARBA00022729"/>
    </source>
</evidence>
<proteinExistence type="predicted"/>
<protein>
    <recommendedName>
        <fullName evidence="3">SLH domain-containing protein</fullName>
    </recommendedName>
</protein>
<dbReference type="SUPFAM" id="SSF82171">
    <property type="entry name" value="DPP6 N-terminal domain-like"/>
    <property type="match status" value="1"/>
</dbReference>
<dbReference type="InterPro" id="IPR001119">
    <property type="entry name" value="SLH_dom"/>
</dbReference>
<evidence type="ECO:0000259" key="3">
    <source>
        <dbReference type="PROSITE" id="PS51272"/>
    </source>
</evidence>